<protein>
    <recommendedName>
        <fullName evidence="7">GTD-binding domain-containing protein</fullName>
    </recommendedName>
</protein>
<feature type="compositionally biased region" description="Polar residues" evidence="6">
    <location>
        <begin position="206"/>
        <end position="228"/>
    </location>
</feature>
<dbReference type="PhylomeDB" id="A0A022RBP6"/>
<comment type="subcellular location">
    <subcellularLocation>
        <location evidence="1">Membrane</location>
    </subcellularLocation>
</comment>
<dbReference type="eggNOG" id="ENOG502QSSM">
    <property type="taxonomic scope" value="Eukaryota"/>
</dbReference>
<evidence type="ECO:0000256" key="4">
    <source>
        <dbReference type="ARBA" id="ARBA00023136"/>
    </source>
</evidence>
<evidence type="ECO:0000313" key="8">
    <source>
        <dbReference type="EMBL" id="EYU37153.1"/>
    </source>
</evidence>
<evidence type="ECO:0000313" key="9">
    <source>
        <dbReference type="Proteomes" id="UP000030748"/>
    </source>
</evidence>
<evidence type="ECO:0000256" key="1">
    <source>
        <dbReference type="ARBA" id="ARBA00004370"/>
    </source>
</evidence>
<dbReference type="EMBL" id="KI630566">
    <property type="protein sequence ID" value="EYU37153.1"/>
    <property type="molecule type" value="Genomic_DNA"/>
</dbReference>
<reference evidence="8 9" key="1">
    <citation type="journal article" date="2013" name="Proc. Natl. Acad. Sci. U.S.A.">
        <title>Fine-scale variation in meiotic recombination in Mimulus inferred from population shotgun sequencing.</title>
        <authorList>
            <person name="Hellsten U."/>
            <person name="Wright K.M."/>
            <person name="Jenkins J."/>
            <person name="Shu S."/>
            <person name="Yuan Y."/>
            <person name="Wessler S.R."/>
            <person name="Schmutz J."/>
            <person name="Willis J.H."/>
            <person name="Rokhsar D.S."/>
        </authorList>
    </citation>
    <scope>NUCLEOTIDE SEQUENCE [LARGE SCALE GENOMIC DNA]</scope>
    <source>
        <strain evidence="9">cv. DUN x IM62</strain>
    </source>
</reference>
<feature type="region of interest" description="Disordered" evidence="6">
    <location>
        <begin position="206"/>
        <end position="236"/>
    </location>
</feature>
<feature type="domain" description="GTD-binding" evidence="7">
    <location>
        <begin position="12"/>
        <end position="110"/>
    </location>
</feature>
<feature type="coiled-coil region" evidence="5">
    <location>
        <begin position="28"/>
        <end position="73"/>
    </location>
</feature>
<sequence>MADYNSTVMSPDEVSALKETLYAQQKLLQKLYNELDAEREASATATKETVSKIQRLEGEKSAVKMEAEQYKRVAEEKMCHVEESLAIIQDIFHQKDMEVAALSYQVEAYRYKLLSMGCADLLQRNENVACDTSLGRRNSAPLLVKFNRALIERDSNASPEIDGLSSFEEINEFITSDSSDKKSESPSLQEQIRKLGLQVKEFAIDTSSANNNRTRSPSPQLSFDNSFDTNKDQENNPYAASTSVVLDVFEVPQVDRSIDTSYESSSKDKKKTGFFQASEILESREAVKLHAKDESDWLKKLLYRPSDITAIDRALVVQPSTSVAQCRPDLNNRALGVSEIERVSENSNREEVLKLLKEIKEQISLLQDEVRCQKGNKSSTRENSSLHSLSEAMFHFWL</sequence>
<keyword evidence="2" id="KW-0812">Transmembrane</keyword>
<evidence type="ECO:0000256" key="3">
    <source>
        <dbReference type="ARBA" id="ARBA00022989"/>
    </source>
</evidence>
<dbReference type="STRING" id="4155.A0A022RBP6"/>
<dbReference type="PANTHER" id="PTHR31422">
    <property type="entry name" value="BNAANNG28530D PROTEIN"/>
    <property type="match status" value="1"/>
</dbReference>
<evidence type="ECO:0000256" key="5">
    <source>
        <dbReference type="SAM" id="Coils"/>
    </source>
</evidence>
<dbReference type="PROSITE" id="PS51775">
    <property type="entry name" value="GTD_BINDING"/>
    <property type="match status" value="1"/>
</dbReference>
<name>A0A022RBP6_ERYGU</name>
<dbReference type="Pfam" id="PF04576">
    <property type="entry name" value="Zein-binding"/>
    <property type="match status" value="1"/>
</dbReference>
<evidence type="ECO:0000259" key="7">
    <source>
        <dbReference type="PROSITE" id="PS51775"/>
    </source>
</evidence>
<dbReference type="AlphaFoldDB" id="A0A022RBP6"/>
<accession>A0A022RBP6</accession>
<dbReference type="GO" id="GO:0080115">
    <property type="term" value="F:myosin XI tail binding"/>
    <property type="evidence" value="ECO:0007669"/>
    <property type="project" value="UniProtKB-ARBA"/>
</dbReference>
<evidence type="ECO:0000256" key="2">
    <source>
        <dbReference type="ARBA" id="ARBA00022692"/>
    </source>
</evidence>
<keyword evidence="9" id="KW-1185">Reference proteome</keyword>
<feature type="coiled-coil region" evidence="5">
    <location>
        <begin position="349"/>
        <end position="376"/>
    </location>
</feature>
<keyword evidence="5" id="KW-0175">Coiled coil</keyword>
<keyword evidence="3" id="KW-1133">Transmembrane helix</keyword>
<proteinExistence type="predicted"/>
<evidence type="ECO:0000256" key="6">
    <source>
        <dbReference type="SAM" id="MobiDB-lite"/>
    </source>
</evidence>
<dbReference type="InterPro" id="IPR007656">
    <property type="entry name" value="GTD-bd"/>
</dbReference>
<dbReference type="Proteomes" id="UP000030748">
    <property type="component" value="Unassembled WGS sequence"/>
</dbReference>
<organism evidence="8 9">
    <name type="scientific">Erythranthe guttata</name>
    <name type="common">Yellow monkey flower</name>
    <name type="synonym">Mimulus guttatus</name>
    <dbReference type="NCBI Taxonomy" id="4155"/>
    <lineage>
        <taxon>Eukaryota</taxon>
        <taxon>Viridiplantae</taxon>
        <taxon>Streptophyta</taxon>
        <taxon>Embryophyta</taxon>
        <taxon>Tracheophyta</taxon>
        <taxon>Spermatophyta</taxon>
        <taxon>Magnoliopsida</taxon>
        <taxon>eudicotyledons</taxon>
        <taxon>Gunneridae</taxon>
        <taxon>Pentapetalae</taxon>
        <taxon>asterids</taxon>
        <taxon>lamiids</taxon>
        <taxon>Lamiales</taxon>
        <taxon>Phrymaceae</taxon>
        <taxon>Erythranthe</taxon>
    </lineage>
</organism>
<dbReference type="GO" id="GO:0016020">
    <property type="term" value="C:membrane"/>
    <property type="evidence" value="ECO:0007669"/>
    <property type="project" value="UniProtKB-SubCell"/>
</dbReference>
<dbReference type="PANTHER" id="PTHR31422:SF1">
    <property type="entry name" value="GTD-BINDING DOMAIN-CONTAINING PROTEIN"/>
    <property type="match status" value="1"/>
</dbReference>
<keyword evidence="4" id="KW-0472">Membrane</keyword>
<gene>
    <name evidence="8" type="ORF">MIMGU_mgv1a019184mg</name>
</gene>